<dbReference type="EMBL" id="KP795627">
    <property type="protein sequence ID" value="AKN38983.1"/>
    <property type="molecule type" value="Genomic_DNA"/>
</dbReference>
<sequence length="51" mass="5900">MSPHIKSIGVTSVHGTFPLETKRLGEYQSINQLRVTDPKNYLIKQLRLFML</sequence>
<accession>A0A0H3ZRG2</accession>
<reference evidence="1" key="1">
    <citation type="journal article" date="2015" name="MBio">
        <title>Eco-Evolutionary Dynamics of Episomes among Ecologically Cohesive Bacterial Populations.</title>
        <authorList>
            <person name="Xue H."/>
            <person name="Cordero O.X."/>
            <person name="Camas F.M."/>
            <person name="Trimble W."/>
            <person name="Meyer F."/>
            <person name="Guglielmini J."/>
            <person name="Rocha E.P."/>
            <person name="Polz M.F."/>
        </authorList>
    </citation>
    <scope>NUCLEOTIDE SEQUENCE</scope>
    <source>
        <strain evidence="1">FF_286</strain>
    </source>
</reference>
<dbReference type="AlphaFoldDB" id="A0A0H3ZRG2"/>
<organism evidence="1">
    <name type="scientific">Vibrio sp. FF_286</name>
    <dbReference type="NCBI Taxonomy" id="1652831"/>
    <lineage>
        <taxon>Bacteria</taxon>
        <taxon>Pseudomonadati</taxon>
        <taxon>Pseudomonadota</taxon>
        <taxon>Gammaproteobacteria</taxon>
        <taxon>Vibrionales</taxon>
        <taxon>Vibrionaceae</taxon>
        <taxon>Vibrio</taxon>
    </lineage>
</organism>
<proteinExistence type="predicted"/>
<protein>
    <submittedName>
        <fullName evidence="1">Uncharacterized protein</fullName>
    </submittedName>
</protein>
<evidence type="ECO:0000313" key="1">
    <source>
        <dbReference type="EMBL" id="AKN38983.1"/>
    </source>
</evidence>
<name>A0A0H3ZRG2_9VIBR</name>